<dbReference type="SUPFAM" id="SSF74650">
    <property type="entry name" value="Galactose mutarotase-like"/>
    <property type="match status" value="1"/>
</dbReference>
<evidence type="ECO:0000256" key="8">
    <source>
        <dbReference type="ARBA" id="ARBA00022490"/>
    </source>
</evidence>
<evidence type="ECO:0000256" key="13">
    <source>
        <dbReference type="PIRSR" id="PIRSR005096-1"/>
    </source>
</evidence>
<evidence type="ECO:0000256" key="3">
    <source>
        <dbReference type="ARBA" id="ARBA00005028"/>
    </source>
</evidence>
<dbReference type="PROSITE" id="PS00545">
    <property type="entry name" value="ALDOSE_1_EPIMERASE"/>
    <property type="match status" value="1"/>
</dbReference>
<evidence type="ECO:0000313" key="18">
    <source>
        <dbReference type="Proteomes" id="UP000319817"/>
    </source>
</evidence>
<evidence type="ECO:0000256" key="1">
    <source>
        <dbReference type="ARBA" id="ARBA00001614"/>
    </source>
</evidence>
<name>A0A517NTM4_9BACT</name>
<evidence type="ECO:0000256" key="15">
    <source>
        <dbReference type="PIRSR" id="PIRSR005096-3"/>
    </source>
</evidence>
<dbReference type="GO" id="GO:0030246">
    <property type="term" value="F:carbohydrate binding"/>
    <property type="evidence" value="ECO:0007669"/>
    <property type="project" value="InterPro"/>
</dbReference>
<evidence type="ECO:0000256" key="2">
    <source>
        <dbReference type="ARBA" id="ARBA00004496"/>
    </source>
</evidence>
<sequence length="386" mass="41698" precursor="true">MKTTLALFTCLLVSAVANAKTPTAESFGKTKDGTSVELYTIQAESGIVAKVMTRGATLVGLDVPDKEGDMADVLLGFDDVSGYESDDNQYFGCTAGRVCNRIAKGKFTLDGKEYSLAINNEPNHLHGGVERSLDKVVWDAKPFSNDKGSGVTFSYTSPDGEEGYPGNLKATVRYFVAAKGHRLSISYSATTDKATPVNLTNHAYFNLSGEGSETVLDHVLMINADRFTPVDDTLIPTGEIKPVEGTELDFRKHKKIGARIDSLTDTAAIGYDHNFVLNEPKETGKPRFAAVLKDPKSGRAVRISTSEIGIQFYSGNFLKGQKGKGGKAYPHRSAVCLETQHFPDSVNHEQFPSTILKPGETYQSTTHLMFPTAVPVGEAKPASEAK</sequence>
<reference evidence="17 18" key="1">
    <citation type="submission" date="2019-02" db="EMBL/GenBank/DDBJ databases">
        <title>Deep-cultivation of Planctomycetes and their phenomic and genomic characterization uncovers novel biology.</title>
        <authorList>
            <person name="Wiegand S."/>
            <person name="Jogler M."/>
            <person name="Boedeker C."/>
            <person name="Pinto D."/>
            <person name="Vollmers J."/>
            <person name="Rivas-Marin E."/>
            <person name="Kohn T."/>
            <person name="Peeters S.H."/>
            <person name="Heuer A."/>
            <person name="Rast P."/>
            <person name="Oberbeckmann S."/>
            <person name="Bunk B."/>
            <person name="Jeske O."/>
            <person name="Meyerdierks A."/>
            <person name="Storesund J.E."/>
            <person name="Kallscheuer N."/>
            <person name="Luecker S."/>
            <person name="Lage O.M."/>
            <person name="Pohl T."/>
            <person name="Merkel B.J."/>
            <person name="Hornburger P."/>
            <person name="Mueller R.-W."/>
            <person name="Bruemmer F."/>
            <person name="Labrenz M."/>
            <person name="Spormann A.M."/>
            <person name="Op den Camp H."/>
            <person name="Overmann J."/>
            <person name="Amann R."/>
            <person name="Jetten M.S.M."/>
            <person name="Mascher T."/>
            <person name="Medema M.H."/>
            <person name="Devos D.P."/>
            <person name="Kaster A.-K."/>
            <person name="Ovreas L."/>
            <person name="Rohde M."/>
            <person name="Galperin M.Y."/>
            <person name="Jogler C."/>
        </authorList>
    </citation>
    <scope>NUCLEOTIDE SEQUENCE [LARGE SCALE GENOMIC DNA]</scope>
    <source>
        <strain evidence="17 18">K23_9</strain>
    </source>
</reference>
<feature type="binding site" evidence="15">
    <location>
        <begin position="100"/>
        <end position="101"/>
    </location>
    <ligand>
        <name>beta-D-galactose</name>
        <dbReference type="ChEBI" id="CHEBI:27667"/>
    </ligand>
</feature>
<comment type="pathway">
    <text evidence="3 12">Carbohydrate metabolism; hexose metabolism.</text>
</comment>
<comment type="subunit">
    <text evidence="5">Monomer.</text>
</comment>
<keyword evidence="9" id="KW-0597">Phosphoprotein</keyword>
<dbReference type="PANTHER" id="PTHR10091">
    <property type="entry name" value="ALDOSE-1-EPIMERASE"/>
    <property type="match status" value="1"/>
</dbReference>
<dbReference type="OrthoDB" id="9779408at2"/>
<dbReference type="GO" id="GO:0033499">
    <property type="term" value="P:galactose catabolic process via UDP-galactose, Leloir pathway"/>
    <property type="evidence" value="ECO:0007669"/>
    <property type="project" value="TreeGrafter"/>
</dbReference>
<feature type="active site" description="Proton donor" evidence="13">
    <location>
        <position position="202"/>
    </location>
</feature>
<dbReference type="AlphaFoldDB" id="A0A517NTM4"/>
<dbReference type="PANTHER" id="PTHR10091:SF0">
    <property type="entry name" value="GALACTOSE MUTAROTASE"/>
    <property type="match status" value="1"/>
</dbReference>
<dbReference type="UniPathway" id="UPA00242"/>
<dbReference type="InterPro" id="IPR015443">
    <property type="entry name" value="Aldose_1-epimerase"/>
</dbReference>
<evidence type="ECO:0000256" key="5">
    <source>
        <dbReference type="ARBA" id="ARBA00011245"/>
    </source>
</evidence>
<dbReference type="InterPro" id="IPR011013">
    <property type="entry name" value="Gal_mutarotase_sf_dom"/>
</dbReference>
<feature type="signal peptide" evidence="16">
    <location>
        <begin position="1"/>
        <end position="19"/>
    </location>
</feature>
<evidence type="ECO:0000313" key="17">
    <source>
        <dbReference type="EMBL" id="QDT10473.1"/>
    </source>
</evidence>
<dbReference type="EC" id="5.1.3.3" evidence="6 12"/>
<feature type="active site" description="Proton acceptor" evidence="13">
    <location>
        <position position="338"/>
    </location>
</feature>
<accession>A0A517NTM4</accession>
<keyword evidence="8" id="KW-0963">Cytoplasm</keyword>
<dbReference type="NCBIfam" id="NF008277">
    <property type="entry name" value="PRK11055.1"/>
    <property type="match status" value="1"/>
</dbReference>
<dbReference type="GO" id="GO:0004034">
    <property type="term" value="F:aldose 1-epimerase activity"/>
    <property type="evidence" value="ECO:0007669"/>
    <property type="project" value="UniProtKB-EC"/>
</dbReference>
<dbReference type="CDD" id="cd09019">
    <property type="entry name" value="galactose_mutarotase_like"/>
    <property type="match status" value="1"/>
</dbReference>
<gene>
    <name evidence="17" type="primary">mro_1</name>
    <name evidence="17" type="ORF">K239x_24300</name>
</gene>
<dbReference type="InterPro" id="IPR014718">
    <property type="entry name" value="GH-type_carb-bd"/>
</dbReference>
<evidence type="ECO:0000256" key="7">
    <source>
        <dbReference type="ARBA" id="ARBA00014165"/>
    </source>
</evidence>
<dbReference type="Proteomes" id="UP000319817">
    <property type="component" value="Chromosome"/>
</dbReference>
<protein>
    <recommendedName>
        <fullName evidence="7 12">Aldose 1-epimerase</fullName>
        <ecNumber evidence="6 12">5.1.3.3</ecNumber>
    </recommendedName>
</protein>
<evidence type="ECO:0000256" key="10">
    <source>
        <dbReference type="ARBA" id="ARBA00023235"/>
    </source>
</evidence>
<evidence type="ECO:0000256" key="6">
    <source>
        <dbReference type="ARBA" id="ARBA00013185"/>
    </source>
</evidence>
<dbReference type="InterPro" id="IPR047215">
    <property type="entry name" value="Galactose_mutarotase-like"/>
</dbReference>
<dbReference type="FunFam" id="2.70.98.10:FF:000003">
    <property type="entry name" value="Aldose 1-epimerase"/>
    <property type="match status" value="1"/>
</dbReference>
<dbReference type="Pfam" id="PF01263">
    <property type="entry name" value="Aldose_epim"/>
    <property type="match status" value="1"/>
</dbReference>
<keyword evidence="10 12" id="KW-0413">Isomerase</keyword>
<evidence type="ECO:0000256" key="11">
    <source>
        <dbReference type="ARBA" id="ARBA00023277"/>
    </source>
</evidence>
<comment type="catalytic activity">
    <reaction evidence="1 12">
        <text>alpha-D-glucose = beta-D-glucose</text>
        <dbReference type="Rhea" id="RHEA:10264"/>
        <dbReference type="ChEBI" id="CHEBI:15903"/>
        <dbReference type="ChEBI" id="CHEBI:17925"/>
        <dbReference type="EC" id="5.1.3.3"/>
    </reaction>
</comment>
<evidence type="ECO:0000256" key="4">
    <source>
        <dbReference type="ARBA" id="ARBA00006206"/>
    </source>
</evidence>
<dbReference type="GO" id="GO:0005737">
    <property type="term" value="C:cytoplasm"/>
    <property type="evidence" value="ECO:0007669"/>
    <property type="project" value="UniProtKB-SubCell"/>
</dbReference>
<evidence type="ECO:0000256" key="14">
    <source>
        <dbReference type="PIRSR" id="PIRSR005096-2"/>
    </source>
</evidence>
<dbReference type="PIRSF" id="PIRSF005096">
    <property type="entry name" value="GALM"/>
    <property type="match status" value="1"/>
</dbReference>
<dbReference type="InterPro" id="IPR018052">
    <property type="entry name" value="Ald1_epimerase_CS"/>
</dbReference>
<feature type="chain" id="PRO_5021807453" description="Aldose 1-epimerase" evidence="16">
    <location>
        <begin position="20"/>
        <end position="386"/>
    </location>
</feature>
<comment type="similarity">
    <text evidence="4 12">Belongs to the aldose epimerase family.</text>
</comment>
<dbReference type="EMBL" id="CP036526">
    <property type="protein sequence ID" value="QDT10473.1"/>
    <property type="molecule type" value="Genomic_DNA"/>
</dbReference>
<keyword evidence="11 12" id="KW-0119">Carbohydrate metabolism</keyword>
<dbReference type="InterPro" id="IPR008183">
    <property type="entry name" value="Aldose_1/G6P_1-epimerase"/>
</dbReference>
<keyword evidence="18" id="KW-1185">Reference proteome</keyword>
<proteinExistence type="inferred from homology"/>
<comment type="subcellular location">
    <subcellularLocation>
        <location evidence="2">Cytoplasm</location>
    </subcellularLocation>
</comment>
<evidence type="ECO:0000256" key="9">
    <source>
        <dbReference type="ARBA" id="ARBA00022553"/>
    </source>
</evidence>
<dbReference type="Gene3D" id="2.70.98.10">
    <property type="match status" value="1"/>
</dbReference>
<feature type="binding site" evidence="14">
    <location>
        <position position="272"/>
    </location>
    <ligand>
        <name>beta-D-galactose</name>
        <dbReference type="ChEBI" id="CHEBI:27667"/>
    </ligand>
</feature>
<evidence type="ECO:0000256" key="12">
    <source>
        <dbReference type="PIRNR" id="PIRNR005096"/>
    </source>
</evidence>
<evidence type="ECO:0000256" key="16">
    <source>
        <dbReference type="SAM" id="SignalP"/>
    </source>
</evidence>
<organism evidence="17 18">
    <name type="scientific">Stieleria marina</name>
    <dbReference type="NCBI Taxonomy" id="1930275"/>
    <lineage>
        <taxon>Bacteria</taxon>
        <taxon>Pseudomonadati</taxon>
        <taxon>Planctomycetota</taxon>
        <taxon>Planctomycetia</taxon>
        <taxon>Pirellulales</taxon>
        <taxon>Pirellulaceae</taxon>
        <taxon>Stieleria</taxon>
    </lineage>
</organism>
<dbReference type="RefSeq" id="WP_145418068.1">
    <property type="nucleotide sequence ID" value="NZ_CP036526.1"/>
</dbReference>
<feature type="binding site" evidence="15">
    <location>
        <begin position="202"/>
        <end position="204"/>
    </location>
    <ligand>
        <name>beta-D-galactose</name>
        <dbReference type="ChEBI" id="CHEBI:27667"/>
    </ligand>
</feature>
<dbReference type="GO" id="GO:0006006">
    <property type="term" value="P:glucose metabolic process"/>
    <property type="evidence" value="ECO:0007669"/>
    <property type="project" value="TreeGrafter"/>
</dbReference>
<keyword evidence="16" id="KW-0732">Signal</keyword>